<evidence type="ECO:0000256" key="8">
    <source>
        <dbReference type="SAM" id="MobiDB-lite"/>
    </source>
</evidence>
<evidence type="ECO:0000313" key="11">
    <source>
        <dbReference type="Proteomes" id="UP000185904"/>
    </source>
</evidence>
<organism evidence="10 11">
    <name type="scientific">Fonsecaea nubica</name>
    <dbReference type="NCBI Taxonomy" id="856822"/>
    <lineage>
        <taxon>Eukaryota</taxon>
        <taxon>Fungi</taxon>
        <taxon>Dikarya</taxon>
        <taxon>Ascomycota</taxon>
        <taxon>Pezizomycotina</taxon>
        <taxon>Eurotiomycetes</taxon>
        <taxon>Chaetothyriomycetidae</taxon>
        <taxon>Chaetothyriales</taxon>
        <taxon>Herpotrichiellaceae</taxon>
        <taxon>Fonsecaea</taxon>
    </lineage>
</organism>
<name>A0A178CL99_9EURO</name>
<gene>
    <name evidence="10" type="ORF">AYO20_08765</name>
</gene>
<comment type="subunit">
    <text evidence="4">Part of a tri-snRNP complex.</text>
</comment>
<evidence type="ECO:0000256" key="1">
    <source>
        <dbReference type="ARBA" id="ARBA00003632"/>
    </source>
</evidence>
<evidence type="ECO:0000256" key="3">
    <source>
        <dbReference type="ARBA" id="ARBA00008218"/>
    </source>
</evidence>
<dbReference type="PANTHER" id="PTHR31077">
    <property type="entry name" value="U4/U6.U5 SMALL NUCLEAR RIBONUCLEOPROTEIN 27 KDA PROTEIN"/>
    <property type="match status" value="1"/>
</dbReference>
<dbReference type="GeneID" id="34592168"/>
<dbReference type="Proteomes" id="UP000185904">
    <property type="component" value="Unassembled WGS sequence"/>
</dbReference>
<dbReference type="EMBL" id="LVCJ01000073">
    <property type="protein sequence ID" value="OAL30287.1"/>
    <property type="molecule type" value="Genomic_DNA"/>
</dbReference>
<comment type="similarity">
    <text evidence="3">Belongs to the SNUT3 family.</text>
</comment>
<evidence type="ECO:0000313" key="10">
    <source>
        <dbReference type="EMBL" id="OAL30287.1"/>
    </source>
</evidence>
<dbReference type="Pfam" id="PF08648">
    <property type="entry name" value="SNRNP27"/>
    <property type="match status" value="1"/>
</dbReference>
<dbReference type="RefSeq" id="XP_022496961.1">
    <property type="nucleotide sequence ID" value="XM_022647041.1"/>
</dbReference>
<comment type="subcellular location">
    <subcellularLocation>
        <location evidence="2">Nucleus</location>
    </subcellularLocation>
</comment>
<dbReference type="GO" id="GO:0006397">
    <property type="term" value="P:mRNA processing"/>
    <property type="evidence" value="ECO:0007669"/>
    <property type="project" value="UniProtKB-KW"/>
</dbReference>
<dbReference type="AlphaFoldDB" id="A0A178CL99"/>
<comment type="function">
    <text evidence="1">May play a role in mRNA splicing.</text>
</comment>
<dbReference type="GO" id="GO:0008380">
    <property type="term" value="P:RNA splicing"/>
    <property type="evidence" value="ECO:0007669"/>
    <property type="project" value="UniProtKB-KW"/>
</dbReference>
<feature type="domain" description="U4/U6.U5 small nuclear ribonucleoprotein 27kDa protein" evidence="9">
    <location>
        <begin position="179"/>
        <end position="233"/>
    </location>
</feature>
<sequence>MDERPAKRTKRTTSAAMWDENETPDSLPSSSGRDHKPKPRDTQDEDRRGPRRDDERRRRSRSRDTPDGRRDRSRSRERPTHQIEIETEEEVPVGETEMSMATVGERGAVTDSENQKITEPNAPTDAQDHVHRPGTAVVMPNKTEDDDVKPPKPRGEEHVSAHADKPVANGDTMAIDEDDEDALLRKMMGFTMFKTTHNTKVPGNQIYGVRKEKKTTYRQYMNRVGGFNRPLSPSR</sequence>
<feature type="compositionally biased region" description="Basic and acidic residues" evidence="8">
    <location>
        <begin position="148"/>
        <end position="165"/>
    </location>
</feature>
<evidence type="ECO:0000256" key="7">
    <source>
        <dbReference type="ARBA" id="ARBA00023242"/>
    </source>
</evidence>
<dbReference type="PANTHER" id="PTHR31077:SF1">
    <property type="entry name" value="U4_U6.U5 SMALL NUCLEAR RIBONUCLEOPROTEIN 27 KDA PROTEIN"/>
    <property type="match status" value="1"/>
</dbReference>
<keyword evidence="11" id="KW-1185">Reference proteome</keyword>
<evidence type="ECO:0000256" key="6">
    <source>
        <dbReference type="ARBA" id="ARBA00023187"/>
    </source>
</evidence>
<proteinExistence type="inferred from homology"/>
<keyword evidence="5" id="KW-0507">mRNA processing</keyword>
<dbReference type="InterPro" id="IPR013957">
    <property type="entry name" value="SNRNP27"/>
</dbReference>
<evidence type="ECO:0000256" key="2">
    <source>
        <dbReference type="ARBA" id="ARBA00004123"/>
    </source>
</evidence>
<protein>
    <recommendedName>
        <fullName evidence="9">U4/U6.U5 small nuclear ribonucleoprotein 27kDa protein domain-containing protein</fullName>
    </recommendedName>
</protein>
<dbReference type="OrthoDB" id="21368at2759"/>
<accession>A0A178CL99</accession>
<feature type="compositionally biased region" description="Basic and acidic residues" evidence="8">
    <location>
        <begin position="39"/>
        <end position="84"/>
    </location>
</feature>
<evidence type="ECO:0000256" key="5">
    <source>
        <dbReference type="ARBA" id="ARBA00022664"/>
    </source>
</evidence>
<reference evidence="10 11" key="1">
    <citation type="submission" date="2016-03" db="EMBL/GenBank/DDBJ databases">
        <title>The draft genome sequence of Fonsecaea nubica causative agent of cutaneous subcutaneous infection in human host.</title>
        <authorList>
            <person name="Costa F."/>
            <person name="Sybren D.H."/>
            <person name="Raittz R.T."/>
            <person name="Weiss V.A."/>
            <person name="Leao A.C."/>
            <person name="Gomes R."/>
            <person name="De Souza E.M."/>
            <person name="Pedrosa F.O."/>
            <person name="Steffens M.B."/>
            <person name="Bombassaro A."/>
            <person name="Tadra-Sfeir M.Z."/>
            <person name="Moreno L.F."/>
            <person name="Najafzadeh M.J."/>
            <person name="Felipe M.S."/>
            <person name="Teixeira M."/>
            <person name="Sun J."/>
            <person name="Xi L."/>
            <person name="Castro M.A."/>
            <person name="Vicente V.A."/>
        </authorList>
    </citation>
    <scope>NUCLEOTIDE SEQUENCE [LARGE SCALE GENOMIC DNA]</scope>
    <source>
        <strain evidence="10 11">CBS 269.64</strain>
    </source>
</reference>
<feature type="region of interest" description="Disordered" evidence="8">
    <location>
        <begin position="1"/>
        <end position="174"/>
    </location>
</feature>
<keyword evidence="7" id="KW-0539">Nucleus</keyword>
<keyword evidence="6" id="KW-0508">mRNA splicing</keyword>
<evidence type="ECO:0000259" key="9">
    <source>
        <dbReference type="Pfam" id="PF08648"/>
    </source>
</evidence>
<dbReference type="GO" id="GO:0071011">
    <property type="term" value="C:precatalytic spliceosome"/>
    <property type="evidence" value="ECO:0007669"/>
    <property type="project" value="TreeGrafter"/>
</dbReference>
<comment type="caution">
    <text evidence="10">The sequence shown here is derived from an EMBL/GenBank/DDBJ whole genome shotgun (WGS) entry which is preliminary data.</text>
</comment>
<evidence type="ECO:0000256" key="4">
    <source>
        <dbReference type="ARBA" id="ARBA00011825"/>
    </source>
</evidence>